<organism evidence="1">
    <name type="scientific">Rhizophora mucronata</name>
    <name type="common">Asiatic mangrove</name>
    <dbReference type="NCBI Taxonomy" id="61149"/>
    <lineage>
        <taxon>Eukaryota</taxon>
        <taxon>Viridiplantae</taxon>
        <taxon>Streptophyta</taxon>
        <taxon>Embryophyta</taxon>
        <taxon>Tracheophyta</taxon>
        <taxon>Spermatophyta</taxon>
        <taxon>Magnoliopsida</taxon>
        <taxon>eudicotyledons</taxon>
        <taxon>Gunneridae</taxon>
        <taxon>Pentapetalae</taxon>
        <taxon>rosids</taxon>
        <taxon>fabids</taxon>
        <taxon>Malpighiales</taxon>
        <taxon>Rhizophoraceae</taxon>
        <taxon>Rhizophora</taxon>
    </lineage>
</organism>
<reference evidence="1" key="1">
    <citation type="submission" date="2018-02" db="EMBL/GenBank/DDBJ databases">
        <title>Rhizophora mucronata_Transcriptome.</title>
        <authorList>
            <person name="Meera S.P."/>
            <person name="Sreeshan A."/>
            <person name="Augustine A."/>
        </authorList>
    </citation>
    <scope>NUCLEOTIDE SEQUENCE</scope>
    <source>
        <tissue evidence="1">Leaf</tissue>
    </source>
</reference>
<dbReference type="EMBL" id="GGEC01016227">
    <property type="protein sequence ID" value="MBW96710.1"/>
    <property type="molecule type" value="Transcribed_RNA"/>
</dbReference>
<sequence length="38" mass="4599">MKPRFLILDWPNGFRRTGFTILFPLLRVHSDIWLQSIL</sequence>
<name>A0A2P2JTF4_RHIMU</name>
<dbReference type="AlphaFoldDB" id="A0A2P2JTF4"/>
<evidence type="ECO:0000313" key="1">
    <source>
        <dbReference type="EMBL" id="MBW96710.1"/>
    </source>
</evidence>
<accession>A0A2P2JTF4</accession>
<protein>
    <submittedName>
        <fullName evidence="1">Uncharacterized protein</fullName>
    </submittedName>
</protein>
<proteinExistence type="predicted"/>